<comment type="function">
    <text evidence="10">Acts as component of the peripheral membrane COG complex that is involved in intra-Golgi protein trafficking. COG is located at the cis-Golgi, and regulates tethering of retrograde intra-Golgi vesicles and possibly a number of other membrane trafficking events.</text>
</comment>
<proteinExistence type="inferred from homology"/>
<evidence type="ECO:0000256" key="1">
    <source>
        <dbReference type="ARBA" id="ARBA00004395"/>
    </source>
</evidence>
<dbReference type="GO" id="GO:0015031">
    <property type="term" value="P:protein transport"/>
    <property type="evidence" value="ECO:0007669"/>
    <property type="project" value="UniProtKB-KW"/>
</dbReference>
<evidence type="ECO:0000256" key="3">
    <source>
        <dbReference type="ARBA" id="ARBA00020973"/>
    </source>
</evidence>
<dbReference type="EMBL" id="MU006107">
    <property type="protein sequence ID" value="KAF2835579.1"/>
    <property type="molecule type" value="Genomic_DNA"/>
</dbReference>
<dbReference type="Pfam" id="PF06419">
    <property type="entry name" value="COG6_N"/>
    <property type="match status" value="1"/>
</dbReference>
<reference evidence="14" key="1">
    <citation type="journal article" date="2020" name="Stud. Mycol.">
        <title>101 Dothideomycetes genomes: a test case for predicting lifestyles and emergence of pathogens.</title>
        <authorList>
            <person name="Haridas S."/>
            <person name="Albert R."/>
            <person name="Binder M."/>
            <person name="Bloem J."/>
            <person name="Labutti K."/>
            <person name="Salamov A."/>
            <person name="Andreopoulos B."/>
            <person name="Baker S."/>
            <person name="Barry K."/>
            <person name="Bills G."/>
            <person name="Bluhm B."/>
            <person name="Cannon C."/>
            <person name="Castanera R."/>
            <person name="Culley D."/>
            <person name="Daum C."/>
            <person name="Ezra D."/>
            <person name="Gonzalez J."/>
            <person name="Henrissat B."/>
            <person name="Kuo A."/>
            <person name="Liang C."/>
            <person name="Lipzen A."/>
            <person name="Lutzoni F."/>
            <person name="Magnuson J."/>
            <person name="Mondo S."/>
            <person name="Nolan M."/>
            <person name="Ohm R."/>
            <person name="Pangilinan J."/>
            <person name="Park H.-J."/>
            <person name="Ramirez L."/>
            <person name="Alfaro M."/>
            <person name="Sun H."/>
            <person name="Tritt A."/>
            <person name="Yoshinaga Y."/>
            <person name="Zwiers L.-H."/>
            <person name="Turgeon B."/>
            <person name="Goodwin S."/>
            <person name="Spatafora J."/>
            <person name="Crous P."/>
            <person name="Grigoriev I."/>
        </authorList>
    </citation>
    <scope>NUCLEOTIDE SEQUENCE</scope>
    <source>
        <strain evidence="14">CBS 101060</strain>
    </source>
</reference>
<evidence type="ECO:0000259" key="12">
    <source>
        <dbReference type="Pfam" id="PF06419"/>
    </source>
</evidence>
<dbReference type="InterPro" id="IPR048369">
    <property type="entry name" value="COG6_C"/>
</dbReference>
<dbReference type="Pfam" id="PF20653">
    <property type="entry name" value="COG6_C"/>
    <property type="match status" value="1"/>
</dbReference>
<evidence type="ECO:0000313" key="14">
    <source>
        <dbReference type="EMBL" id="KAF2835579.1"/>
    </source>
</evidence>
<dbReference type="GO" id="GO:0000139">
    <property type="term" value="C:Golgi membrane"/>
    <property type="evidence" value="ECO:0007669"/>
    <property type="project" value="UniProtKB-SubCell"/>
</dbReference>
<comment type="caution">
    <text evidence="14">The sequence shown here is derived from an EMBL/GenBank/DDBJ whole genome shotgun (WGS) entry which is preliminary data.</text>
</comment>
<keyword evidence="4 10" id="KW-0813">Transport</keyword>
<evidence type="ECO:0000256" key="9">
    <source>
        <dbReference type="ARBA" id="ARBA00043873"/>
    </source>
</evidence>
<comment type="function">
    <text evidence="9">Acts as a component of the peripheral membrane COG complex that is involved in intra-Golgi protein trafficking. COG is located at the cis-Golgi, and regulates tethering of retrograde intra-Golgi vesicles and possibly a number of other membrane trafficking events.</text>
</comment>
<evidence type="ECO:0000256" key="10">
    <source>
        <dbReference type="RuleBase" id="RU365075"/>
    </source>
</evidence>
<dbReference type="GO" id="GO:0006891">
    <property type="term" value="P:intra-Golgi vesicle-mediated transport"/>
    <property type="evidence" value="ECO:0007669"/>
    <property type="project" value="UniProtKB-UniRule"/>
</dbReference>
<dbReference type="InterPro" id="IPR048368">
    <property type="entry name" value="COG6_N"/>
</dbReference>
<gene>
    <name evidence="14" type="ORF">M501DRAFT_997696</name>
</gene>
<feature type="domain" description="Conserved Oligomeric Golgi complex subunit 6 C-terminal" evidence="13">
    <location>
        <begin position="200"/>
        <end position="691"/>
    </location>
</feature>
<dbReference type="InterPro" id="IPR010490">
    <property type="entry name" value="COG6"/>
</dbReference>
<dbReference type="GO" id="GO:0017119">
    <property type="term" value="C:Golgi transport complex"/>
    <property type="evidence" value="ECO:0007669"/>
    <property type="project" value="UniProtKB-UniRule"/>
</dbReference>
<evidence type="ECO:0000256" key="6">
    <source>
        <dbReference type="ARBA" id="ARBA00023034"/>
    </source>
</evidence>
<evidence type="ECO:0000256" key="4">
    <source>
        <dbReference type="ARBA" id="ARBA00022448"/>
    </source>
</evidence>
<name>A0A9P4S3V2_9PEZI</name>
<comment type="similarity">
    <text evidence="2 10">Belongs to the COG6 family.</text>
</comment>
<dbReference type="PANTHER" id="PTHR21506">
    <property type="entry name" value="COMPONENT OF OLIGOMERIC GOLGI COMPLEX 6"/>
    <property type="match status" value="1"/>
</dbReference>
<organism evidence="14 15">
    <name type="scientific">Patellaria atrata CBS 101060</name>
    <dbReference type="NCBI Taxonomy" id="1346257"/>
    <lineage>
        <taxon>Eukaryota</taxon>
        <taxon>Fungi</taxon>
        <taxon>Dikarya</taxon>
        <taxon>Ascomycota</taxon>
        <taxon>Pezizomycotina</taxon>
        <taxon>Dothideomycetes</taxon>
        <taxon>Dothideomycetes incertae sedis</taxon>
        <taxon>Patellariales</taxon>
        <taxon>Patellariaceae</taxon>
        <taxon>Patellaria</taxon>
    </lineage>
</organism>
<evidence type="ECO:0000256" key="11">
    <source>
        <dbReference type="SAM" id="MobiDB-lite"/>
    </source>
</evidence>
<evidence type="ECO:0000256" key="2">
    <source>
        <dbReference type="ARBA" id="ARBA00011023"/>
    </source>
</evidence>
<comment type="subunit">
    <text evidence="10">Component of the conserved oligomeric Golgi complex.</text>
</comment>
<dbReference type="PANTHER" id="PTHR21506:SF0">
    <property type="entry name" value="CONSERVED OLIGOMERIC GOLGI COMPLEX SUBUNIT 6"/>
    <property type="match status" value="1"/>
</dbReference>
<feature type="region of interest" description="Disordered" evidence="11">
    <location>
        <begin position="1"/>
        <end position="26"/>
    </location>
</feature>
<evidence type="ECO:0000259" key="13">
    <source>
        <dbReference type="Pfam" id="PF20653"/>
    </source>
</evidence>
<dbReference type="OrthoDB" id="272987at2759"/>
<evidence type="ECO:0000256" key="7">
    <source>
        <dbReference type="ARBA" id="ARBA00023136"/>
    </source>
</evidence>
<evidence type="ECO:0000256" key="5">
    <source>
        <dbReference type="ARBA" id="ARBA00022927"/>
    </source>
</evidence>
<evidence type="ECO:0000313" key="15">
    <source>
        <dbReference type="Proteomes" id="UP000799429"/>
    </source>
</evidence>
<comment type="subcellular location">
    <subcellularLocation>
        <location evidence="1 10">Golgi apparatus membrane</location>
        <topology evidence="1 10">Peripheral membrane protein</topology>
    </subcellularLocation>
</comment>
<accession>A0A9P4S3V2</accession>
<dbReference type="Proteomes" id="UP000799429">
    <property type="component" value="Unassembled WGS sequence"/>
</dbReference>
<keyword evidence="5 10" id="KW-0653">Protein transport</keyword>
<dbReference type="AlphaFoldDB" id="A0A9P4S3V2"/>
<evidence type="ECO:0000256" key="8">
    <source>
        <dbReference type="ARBA" id="ARBA00031348"/>
    </source>
</evidence>
<keyword evidence="6 10" id="KW-0333">Golgi apparatus</keyword>
<sequence>MTTGYFPQDVLSPVPSTPNTPAPVAGQRSNALLSRITTVLSASYADLDIRDALETLDARGVKNSQETRRQLRLDVQKEVIQCNGEIVQDFGQVAEQLKHIGTVITSLNRCCAQMREYIAAANRDTAPVLEETTALLYQKVQVETKQSILEAFNAHFIVSEDDLTTLTSTAEPVNDDFFRILNRVKKVHQDSQVLLGTENQRLGLEILEQSSKHLNGAFQKLYRWIQREFKTLDLENPQINASIRRALRVLAERPPLFQNCLDFFAEAREHILSDSFYTALTGQSKDNHTLTTKPIEFYSHDPLRYVGDMLAWAHSVTVSEREALEVLFISEGDEIAKGIQAGLESDPWSRGEDDEPIFDGRKALGELVSRDLAGVARLLRQRIEQVIHTHEDPTLAYKLANLIGFYKSTFTKLIGDDSPLLDVLGALEDSAFRQFRANMRDHVAAVQTELAHAPPNFAPPDFLEEALETLKALMKSYDTSLAAVDSREAGFQPVLAEALDPFLNGCENLQNGLEAPGNSIFAINCIISTKNTLSPFSFTSEKVTDLEESLEEHSSRLAEYQHAFFLGTSGLYPLIEALSPLSESPEDLAKIPNLEPFKPAALTATSQTLDDFLLSALEDAKENIKALKDIKMVQKITEDAAKRFCEDFEYIKNRLLSADELRDDEDEEDEMDEPRLRDLFPRTSVEIRVLLS</sequence>
<dbReference type="SMART" id="SM01087">
    <property type="entry name" value="COG6"/>
    <property type="match status" value="1"/>
</dbReference>
<protein>
    <recommendedName>
        <fullName evidence="3 10">Conserved oligomeric Golgi complex subunit 6</fullName>
        <shortName evidence="10">COG complex subunit 6</shortName>
    </recommendedName>
    <alternativeName>
        <fullName evidence="8 10">Component of oligomeric Golgi complex 6</fullName>
    </alternativeName>
</protein>
<keyword evidence="15" id="KW-1185">Reference proteome</keyword>
<keyword evidence="7 10" id="KW-0472">Membrane</keyword>
<feature type="domain" description="Conserved oligomeric complex COG6 N-terminal" evidence="12">
    <location>
        <begin position="56"/>
        <end position="169"/>
    </location>
</feature>